<evidence type="ECO:0000313" key="11">
    <source>
        <dbReference type="Proteomes" id="UP001165444"/>
    </source>
</evidence>
<dbReference type="InterPro" id="IPR057275">
    <property type="entry name" value="Beta-barrel_GLAA-B_I"/>
</dbReference>
<evidence type="ECO:0000256" key="4">
    <source>
        <dbReference type="ARBA" id="ARBA00022737"/>
    </source>
</evidence>
<feature type="domain" description="GLAA-B beta-barrel" evidence="8">
    <location>
        <begin position="153"/>
        <end position="245"/>
    </location>
</feature>
<feature type="chain" id="PRO_5045877490" evidence="7">
    <location>
        <begin position="20"/>
        <end position="611"/>
    </location>
</feature>
<dbReference type="PROSITE" id="PS51257">
    <property type="entry name" value="PROKAR_LIPOPROTEIN"/>
    <property type="match status" value="1"/>
</dbReference>
<evidence type="ECO:0000256" key="6">
    <source>
        <dbReference type="ARBA" id="ARBA00023295"/>
    </source>
</evidence>
<dbReference type="InterPro" id="IPR012334">
    <property type="entry name" value="Pectin_lyas_fold"/>
</dbReference>
<keyword evidence="5" id="KW-0378">Hydrolase</keyword>
<comment type="catalytic activity">
    <reaction evidence="2">
        <text>Hydrolysis of terminal, non-reducing branched (1-&gt;3)-alpha-D-galactosidic residues, producing free D-galactose.</text>
        <dbReference type="EC" id="3.2.1.n1"/>
    </reaction>
</comment>
<keyword evidence="11" id="KW-1185">Reference proteome</keyword>
<dbReference type="Pfam" id="PF23764">
    <property type="entry name" value="Beta-barrel_GLAA-B_II"/>
    <property type="match status" value="1"/>
</dbReference>
<reference evidence="10 11" key="1">
    <citation type="submission" date="2022-03" db="EMBL/GenBank/DDBJ databases">
        <title>Parabacteroides sp. nov. isolated from swine feces.</title>
        <authorList>
            <person name="Bak J.E."/>
        </authorList>
    </citation>
    <scope>NUCLEOTIDE SEQUENCE [LARGE SCALE GENOMIC DNA]</scope>
    <source>
        <strain evidence="10 11">AGMB00274</strain>
    </source>
</reference>
<protein>
    <submittedName>
        <fullName evidence="10">Alpha-1,3-galactosidase B</fullName>
    </submittedName>
</protein>
<keyword evidence="3 7" id="KW-0732">Signal</keyword>
<evidence type="ECO:0000259" key="8">
    <source>
        <dbReference type="Pfam" id="PF23763"/>
    </source>
</evidence>
<keyword evidence="4" id="KW-0677">Repeat</keyword>
<proteinExistence type="predicted"/>
<evidence type="ECO:0000256" key="7">
    <source>
        <dbReference type="SAM" id="SignalP"/>
    </source>
</evidence>
<dbReference type="Gene3D" id="2.160.20.10">
    <property type="entry name" value="Single-stranded right-handed beta-helix, Pectin lyase-like"/>
    <property type="match status" value="2"/>
</dbReference>
<evidence type="ECO:0000259" key="9">
    <source>
        <dbReference type="Pfam" id="PF23764"/>
    </source>
</evidence>
<dbReference type="Pfam" id="PF23763">
    <property type="entry name" value="Beta-barrel_GLAA-B_I"/>
    <property type="match status" value="1"/>
</dbReference>
<name>A0ABT0BZC0_9BACT</name>
<keyword evidence="6" id="KW-0326">Glycosidase</keyword>
<organism evidence="10 11">
    <name type="scientific">Parabacteroides faecalis</name>
    <dbReference type="NCBI Taxonomy" id="2924040"/>
    <lineage>
        <taxon>Bacteria</taxon>
        <taxon>Pseudomonadati</taxon>
        <taxon>Bacteroidota</taxon>
        <taxon>Bacteroidia</taxon>
        <taxon>Bacteroidales</taxon>
        <taxon>Tannerellaceae</taxon>
        <taxon>Parabacteroides</taxon>
    </lineage>
</organism>
<dbReference type="EMBL" id="JAKZMM010000009">
    <property type="protein sequence ID" value="MCJ2380005.1"/>
    <property type="molecule type" value="Genomic_DNA"/>
</dbReference>
<evidence type="ECO:0000256" key="2">
    <source>
        <dbReference type="ARBA" id="ARBA00001271"/>
    </source>
</evidence>
<evidence type="ECO:0000256" key="5">
    <source>
        <dbReference type="ARBA" id="ARBA00022801"/>
    </source>
</evidence>
<evidence type="ECO:0000313" key="10">
    <source>
        <dbReference type="EMBL" id="MCJ2380005.1"/>
    </source>
</evidence>
<dbReference type="RefSeq" id="WP_243323699.1">
    <property type="nucleotide sequence ID" value="NZ_JAKZMM010000009.1"/>
</dbReference>
<sequence>MKKQTIFLWPLVCCLFLLASCAGKSTGKTVYNLADYGICPDTKENISPLIAKAIQDIRQEVPEGQEITILLPAGRYDFYPDQATSRTYFVSNHDQPNPKAVGVALEDMEGITFDGQDAELVFHGRMLPVSLLRSKNCTLKNFSIDFEQPHITQASVVTNDTKAGQITLELAPWVQYEIAGDTLYVKGEGWRHCPSSCIAFEPETRRLVYNSSDVRMVLSKVKDLGGRKVLAEGWKNPLLVPGTVLAMRTWQRPAPGVFLSHNTNTVLKNIQVHYAEGMGLLAQVCDNIRLDSFSVCLKGKEDPRYFTTQADATHFSNCKGLILSENGLYENMMDDAINVHGVYLKVQQRIDEKTLLASFEHAQSYGFDWGFAGDTVQFIRSKTMELLDGTYQIASIRPEDQNSVCGAKVFRIAFTQALPAEVTPEQSIGVENLTWTPEVVFAHNTIRHNRARGSLFSTPKKTVVENNLFDYTSGTAILLCGDCNGWYETGACRDIVIRHNTFINALTNMFQFTNAVISIYPEIPDLEHQEKYFHSGIVIEDNEFETFDAPILYAKSVDGLVFRHNTIHQNEAYPPFHWNKHRVLLERVTNATIEDNQFEGGFDPANDILQK</sequence>
<comment type="caution">
    <text evidence="10">The sequence shown here is derived from an EMBL/GenBank/DDBJ whole genome shotgun (WGS) entry which is preliminary data.</text>
</comment>
<evidence type="ECO:0000256" key="1">
    <source>
        <dbReference type="ARBA" id="ARBA00001255"/>
    </source>
</evidence>
<dbReference type="Proteomes" id="UP001165444">
    <property type="component" value="Unassembled WGS sequence"/>
</dbReference>
<feature type="signal peptide" evidence="7">
    <location>
        <begin position="1"/>
        <end position="19"/>
    </location>
</feature>
<dbReference type="InterPro" id="IPR011050">
    <property type="entry name" value="Pectin_lyase_fold/virulence"/>
</dbReference>
<accession>A0ABT0BZC0</accession>
<dbReference type="InterPro" id="IPR056441">
    <property type="entry name" value="Beta-barrel_GLAA-B_II"/>
</dbReference>
<comment type="catalytic activity">
    <reaction evidence="1">
        <text>Hydrolysis of terminal, non-reducing alpha-D-galactose residues in alpha-D-galactosides, including galactose oligosaccharides, galactomannans and galactolipids.</text>
        <dbReference type="EC" id="3.2.1.22"/>
    </reaction>
</comment>
<dbReference type="SUPFAM" id="SSF51126">
    <property type="entry name" value="Pectin lyase-like"/>
    <property type="match status" value="2"/>
</dbReference>
<gene>
    <name evidence="10" type="ORF">MUN53_05165</name>
</gene>
<feature type="domain" description="GLAA-B beta-barrel" evidence="9">
    <location>
        <begin position="354"/>
        <end position="424"/>
    </location>
</feature>
<evidence type="ECO:0000256" key="3">
    <source>
        <dbReference type="ARBA" id="ARBA00022729"/>
    </source>
</evidence>